<name>A0A4Z2G7M2_9TELE</name>
<reference evidence="2 3" key="1">
    <citation type="submission" date="2019-03" db="EMBL/GenBank/DDBJ databases">
        <title>First draft genome of Liparis tanakae, snailfish: a comprehensive survey of snailfish specific genes.</title>
        <authorList>
            <person name="Kim W."/>
            <person name="Song I."/>
            <person name="Jeong J.-H."/>
            <person name="Kim D."/>
            <person name="Kim S."/>
            <person name="Ryu S."/>
            <person name="Song J.Y."/>
            <person name="Lee S.K."/>
        </authorList>
    </citation>
    <scope>NUCLEOTIDE SEQUENCE [LARGE SCALE GENOMIC DNA]</scope>
    <source>
        <tissue evidence="2">Muscle</tissue>
    </source>
</reference>
<gene>
    <name evidence="2" type="ORF">EYF80_040242</name>
</gene>
<dbReference type="EMBL" id="SRLO01000650">
    <property type="protein sequence ID" value="TNN49567.1"/>
    <property type="molecule type" value="Genomic_DNA"/>
</dbReference>
<dbReference type="Proteomes" id="UP000314294">
    <property type="component" value="Unassembled WGS sequence"/>
</dbReference>
<keyword evidence="3" id="KW-1185">Reference proteome</keyword>
<sequence length="112" mass="12273">MRGEFAVAAEQKRCDHSCLRCTSAAVMFPPWTQEEPEREGAAGESQPAGSLHTTGRTGPNRPEPARTGCFLQHGPLPQTYGNFSIRIGSVEFVPRTMPSNSPQWMDLISRGN</sequence>
<comment type="caution">
    <text evidence="2">The sequence shown here is derived from an EMBL/GenBank/DDBJ whole genome shotgun (WGS) entry which is preliminary data.</text>
</comment>
<feature type="compositionally biased region" description="Polar residues" evidence="1">
    <location>
        <begin position="47"/>
        <end position="57"/>
    </location>
</feature>
<accession>A0A4Z2G7M2</accession>
<protein>
    <submittedName>
        <fullName evidence="2">Uncharacterized protein</fullName>
    </submittedName>
</protein>
<organism evidence="2 3">
    <name type="scientific">Liparis tanakae</name>
    <name type="common">Tanaka's snailfish</name>
    <dbReference type="NCBI Taxonomy" id="230148"/>
    <lineage>
        <taxon>Eukaryota</taxon>
        <taxon>Metazoa</taxon>
        <taxon>Chordata</taxon>
        <taxon>Craniata</taxon>
        <taxon>Vertebrata</taxon>
        <taxon>Euteleostomi</taxon>
        <taxon>Actinopterygii</taxon>
        <taxon>Neopterygii</taxon>
        <taxon>Teleostei</taxon>
        <taxon>Neoteleostei</taxon>
        <taxon>Acanthomorphata</taxon>
        <taxon>Eupercaria</taxon>
        <taxon>Perciformes</taxon>
        <taxon>Cottioidei</taxon>
        <taxon>Cottales</taxon>
        <taxon>Liparidae</taxon>
        <taxon>Liparis</taxon>
    </lineage>
</organism>
<dbReference type="AlphaFoldDB" id="A0A4Z2G7M2"/>
<evidence type="ECO:0000313" key="3">
    <source>
        <dbReference type="Proteomes" id="UP000314294"/>
    </source>
</evidence>
<proteinExistence type="predicted"/>
<evidence type="ECO:0000256" key="1">
    <source>
        <dbReference type="SAM" id="MobiDB-lite"/>
    </source>
</evidence>
<feature type="region of interest" description="Disordered" evidence="1">
    <location>
        <begin position="30"/>
        <end position="73"/>
    </location>
</feature>
<evidence type="ECO:0000313" key="2">
    <source>
        <dbReference type="EMBL" id="TNN49567.1"/>
    </source>
</evidence>